<dbReference type="EMBL" id="AMGV01000001">
    <property type="protein sequence ID" value="KEF62388.1"/>
    <property type="molecule type" value="Genomic_DNA"/>
</dbReference>
<dbReference type="PANTHER" id="PTHR48022">
    <property type="entry name" value="PLASTIDIC GLUCOSE TRANSPORTER 4"/>
    <property type="match status" value="1"/>
</dbReference>
<accession>A0A072PST0</accession>
<dbReference type="Gene3D" id="1.20.1250.20">
    <property type="entry name" value="MFS general substrate transporter like domains"/>
    <property type="match status" value="1"/>
</dbReference>
<dbReference type="NCBIfam" id="TIGR00879">
    <property type="entry name" value="SP"/>
    <property type="match status" value="1"/>
</dbReference>
<comment type="caution">
    <text evidence="10">The sequence shown here is derived from an EMBL/GenBank/DDBJ whole genome shotgun (WGS) entry which is preliminary data.</text>
</comment>
<keyword evidence="4 8" id="KW-0812">Transmembrane</keyword>
<dbReference type="PROSITE" id="PS00217">
    <property type="entry name" value="SUGAR_TRANSPORT_2"/>
    <property type="match status" value="1"/>
</dbReference>
<protein>
    <recommendedName>
        <fullName evidence="9">Major facilitator superfamily (MFS) profile domain-containing protein</fullName>
    </recommendedName>
</protein>
<dbReference type="InterPro" id="IPR005829">
    <property type="entry name" value="Sugar_transporter_CS"/>
</dbReference>
<keyword evidence="5 8" id="KW-1133">Transmembrane helix</keyword>
<evidence type="ECO:0000256" key="7">
    <source>
        <dbReference type="RuleBase" id="RU003346"/>
    </source>
</evidence>
<dbReference type="PANTHER" id="PTHR48022:SF31">
    <property type="entry name" value="HEXOSE TRANSPORTER"/>
    <property type="match status" value="1"/>
</dbReference>
<dbReference type="OrthoDB" id="4540492at2759"/>
<feature type="transmembrane region" description="Helical" evidence="8">
    <location>
        <begin position="153"/>
        <end position="175"/>
    </location>
</feature>
<dbReference type="PROSITE" id="PS00216">
    <property type="entry name" value="SUGAR_TRANSPORT_1"/>
    <property type="match status" value="2"/>
</dbReference>
<comment type="similarity">
    <text evidence="2 7">Belongs to the major facilitator superfamily. Sugar transporter (TC 2.A.1.1) family.</text>
</comment>
<dbReference type="InterPro" id="IPR003663">
    <property type="entry name" value="Sugar/inositol_transpt"/>
</dbReference>
<dbReference type="InterPro" id="IPR036259">
    <property type="entry name" value="MFS_trans_sf"/>
</dbReference>
<dbReference type="RefSeq" id="XP_013264978.1">
    <property type="nucleotide sequence ID" value="XM_013409524.1"/>
</dbReference>
<evidence type="ECO:0000256" key="5">
    <source>
        <dbReference type="ARBA" id="ARBA00022989"/>
    </source>
</evidence>
<dbReference type="InterPro" id="IPR020846">
    <property type="entry name" value="MFS_dom"/>
</dbReference>
<evidence type="ECO:0000259" key="9">
    <source>
        <dbReference type="PROSITE" id="PS50850"/>
    </source>
</evidence>
<evidence type="ECO:0000256" key="4">
    <source>
        <dbReference type="ARBA" id="ARBA00022692"/>
    </source>
</evidence>
<organism evidence="10 11">
    <name type="scientific">Exophiala aquamarina CBS 119918</name>
    <dbReference type="NCBI Taxonomy" id="1182545"/>
    <lineage>
        <taxon>Eukaryota</taxon>
        <taxon>Fungi</taxon>
        <taxon>Dikarya</taxon>
        <taxon>Ascomycota</taxon>
        <taxon>Pezizomycotina</taxon>
        <taxon>Eurotiomycetes</taxon>
        <taxon>Chaetothyriomycetidae</taxon>
        <taxon>Chaetothyriales</taxon>
        <taxon>Herpotrichiellaceae</taxon>
        <taxon>Exophiala</taxon>
    </lineage>
</organism>
<feature type="transmembrane region" description="Helical" evidence="8">
    <location>
        <begin position="21"/>
        <end position="39"/>
    </location>
</feature>
<sequence length="533" mass="58046">MATSEPQRRHLPRFVPRSQRALLVALIAVSVVDSVLLGYDSSLMGSLNVMPTYQDYFTLTTTTKSLNTAISYVGGSCSALFAGFLVDYLGRKKCIYISAYVTLVGAVIQAAAQNIGMFIAGRFIVGFGMGIAQTSCPTYVAETVPFKHRPLALGLYYACWGVGTLIASGVCYSTQHYSSTWAWRTPSLVQIVPSTLCLIVLLFLPESPRWLIAQDRHEEALEVLAAVDAHGDIDSPIVLLQYREISDTIAWEKSRQLSLLQTLSTKANRKRILITSTFSIIVMLPGTNIITFYFGDMLVSGGPPASIVWLADFEQSQAGIDDPTTQLEINIILTSWTLVVSLAGAWFADALGRKTLCSISLAGQIITFYILAGLTALYGESGNKSGIYGTLAFIFLYNASYAYGITPLTVLYPPEVLSLECRAIGMSIYTLTTKLSGLLVTMAFPFSMAAIGWKTYIINASADVLMLVGVIWYWVETRGLTLEEVDKVFEGEKHSDVPDLKAVLDGEVEVGGGLLKKEISVPSKDPRVAEVKS</sequence>
<reference evidence="10 11" key="1">
    <citation type="submission" date="2013-03" db="EMBL/GenBank/DDBJ databases">
        <title>The Genome Sequence of Exophiala aquamarina CBS 119918.</title>
        <authorList>
            <consortium name="The Broad Institute Genomics Platform"/>
            <person name="Cuomo C."/>
            <person name="de Hoog S."/>
            <person name="Gorbushina A."/>
            <person name="Walker B."/>
            <person name="Young S.K."/>
            <person name="Zeng Q."/>
            <person name="Gargeya S."/>
            <person name="Fitzgerald M."/>
            <person name="Haas B."/>
            <person name="Abouelleil A."/>
            <person name="Allen A.W."/>
            <person name="Alvarado L."/>
            <person name="Arachchi H.M."/>
            <person name="Berlin A.M."/>
            <person name="Chapman S.B."/>
            <person name="Gainer-Dewar J."/>
            <person name="Goldberg J."/>
            <person name="Griggs A."/>
            <person name="Gujja S."/>
            <person name="Hansen M."/>
            <person name="Howarth C."/>
            <person name="Imamovic A."/>
            <person name="Ireland A."/>
            <person name="Larimer J."/>
            <person name="McCowan C."/>
            <person name="Murphy C."/>
            <person name="Pearson M."/>
            <person name="Poon T.W."/>
            <person name="Priest M."/>
            <person name="Roberts A."/>
            <person name="Saif S."/>
            <person name="Shea T."/>
            <person name="Sisk P."/>
            <person name="Sykes S."/>
            <person name="Wortman J."/>
            <person name="Nusbaum C."/>
            <person name="Birren B."/>
        </authorList>
    </citation>
    <scope>NUCLEOTIDE SEQUENCE [LARGE SCALE GENOMIC DNA]</scope>
    <source>
        <strain evidence="10 11">CBS 119918</strain>
    </source>
</reference>
<comment type="subcellular location">
    <subcellularLocation>
        <location evidence="1">Membrane</location>
        <topology evidence="1">Multi-pass membrane protein</topology>
    </subcellularLocation>
</comment>
<feature type="domain" description="Major facilitator superfamily (MFS) profile" evidence="9">
    <location>
        <begin position="26"/>
        <end position="478"/>
    </location>
</feature>
<evidence type="ECO:0000256" key="8">
    <source>
        <dbReference type="SAM" id="Phobius"/>
    </source>
</evidence>
<evidence type="ECO:0000256" key="1">
    <source>
        <dbReference type="ARBA" id="ARBA00004141"/>
    </source>
</evidence>
<dbReference type="InterPro" id="IPR005828">
    <property type="entry name" value="MFS_sugar_transport-like"/>
</dbReference>
<dbReference type="PRINTS" id="PR00171">
    <property type="entry name" value="SUGRTRNSPORT"/>
</dbReference>
<feature type="transmembrane region" description="Helical" evidence="8">
    <location>
        <begin position="329"/>
        <end position="348"/>
    </location>
</feature>
<evidence type="ECO:0000256" key="6">
    <source>
        <dbReference type="ARBA" id="ARBA00023136"/>
    </source>
</evidence>
<feature type="transmembrane region" description="Helical" evidence="8">
    <location>
        <begin position="272"/>
        <end position="294"/>
    </location>
</feature>
<dbReference type="PROSITE" id="PS50850">
    <property type="entry name" value="MFS"/>
    <property type="match status" value="1"/>
</dbReference>
<keyword evidence="6 8" id="KW-0472">Membrane</keyword>
<gene>
    <name evidence="10" type="ORF">A1O9_00360</name>
</gene>
<dbReference type="HOGENOM" id="CLU_001265_30_13_1"/>
<dbReference type="Proteomes" id="UP000027920">
    <property type="component" value="Unassembled WGS sequence"/>
</dbReference>
<evidence type="ECO:0000313" key="10">
    <source>
        <dbReference type="EMBL" id="KEF62388.1"/>
    </source>
</evidence>
<evidence type="ECO:0000313" key="11">
    <source>
        <dbReference type="Proteomes" id="UP000027920"/>
    </source>
</evidence>
<keyword evidence="3 7" id="KW-0813">Transport</keyword>
<dbReference type="GO" id="GO:0005351">
    <property type="term" value="F:carbohydrate:proton symporter activity"/>
    <property type="evidence" value="ECO:0007669"/>
    <property type="project" value="TreeGrafter"/>
</dbReference>
<proteinExistence type="inferred from homology"/>
<feature type="transmembrane region" description="Helical" evidence="8">
    <location>
        <begin position="391"/>
        <end position="412"/>
    </location>
</feature>
<dbReference type="GO" id="GO:0016020">
    <property type="term" value="C:membrane"/>
    <property type="evidence" value="ECO:0007669"/>
    <property type="project" value="UniProtKB-SubCell"/>
</dbReference>
<dbReference type="FunFam" id="1.20.1250.20:FF:000134">
    <property type="entry name" value="MFS sugar transporter protein"/>
    <property type="match status" value="1"/>
</dbReference>
<dbReference type="AlphaFoldDB" id="A0A072PST0"/>
<dbReference type="SUPFAM" id="SSF103473">
    <property type="entry name" value="MFS general substrate transporter"/>
    <property type="match status" value="1"/>
</dbReference>
<feature type="transmembrane region" description="Helical" evidence="8">
    <location>
        <begin position="456"/>
        <end position="475"/>
    </location>
</feature>
<evidence type="ECO:0000256" key="2">
    <source>
        <dbReference type="ARBA" id="ARBA00010992"/>
    </source>
</evidence>
<feature type="transmembrane region" description="Helical" evidence="8">
    <location>
        <begin position="355"/>
        <end position="379"/>
    </location>
</feature>
<feature type="transmembrane region" description="Helical" evidence="8">
    <location>
        <begin position="69"/>
        <end position="89"/>
    </location>
</feature>
<evidence type="ECO:0000256" key="3">
    <source>
        <dbReference type="ARBA" id="ARBA00022448"/>
    </source>
</evidence>
<feature type="transmembrane region" description="Helical" evidence="8">
    <location>
        <begin position="424"/>
        <end position="444"/>
    </location>
</feature>
<dbReference type="VEuPathDB" id="FungiDB:A1O9_00360"/>
<feature type="transmembrane region" description="Helical" evidence="8">
    <location>
        <begin position="94"/>
        <end position="112"/>
    </location>
</feature>
<dbReference type="GeneID" id="25275312"/>
<dbReference type="InterPro" id="IPR050360">
    <property type="entry name" value="MFS_Sugar_Transporters"/>
</dbReference>
<name>A0A072PST0_9EURO</name>
<keyword evidence="11" id="KW-1185">Reference proteome</keyword>
<dbReference type="Pfam" id="PF00083">
    <property type="entry name" value="Sugar_tr"/>
    <property type="match status" value="1"/>
</dbReference>